<dbReference type="PROSITE" id="PS51360">
    <property type="entry name" value="PLUS3"/>
    <property type="match status" value="1"/>
</dbReference>
<proteinExistence type="predicted"/>
<dbReference type="SMART" id="SM00719">
    <property type="entry name" value="Plus3"/>
    <property type="match status" value="1"/>
</dbReference>
<dbReference type="Proteomes" id="UP000321947">
    <property type="component" value="Unassembled WGS sequence"/>
</dbReference>
<dbReference type="InterPro" id="IPR003121">
    <property type="entry name" value="SWIB_MDM2_domain"/>
</dbReference>
<reference evidence="12 13" key="1">
    <citation type="submission" date="2019-08" db="EMBL/GenBank/DDBJ databases">
        <title>Draft genome sequences of two oriental melons (Cucumis melo L. var makuwa).</title>
        <authorList>
            <person name="Kwon S.-Y."/>
        </authorList>
    </citation>
    <scope>NUCLEOTIDE SEQUENCE [LARGE SCALE GENOMIC DNA]</scope>
    <source>
        <strain evidence="13">cv. Chang Bougi</strain>
        <tissue evidence="12">Leaf</tissue>
    </source>
</reference>
<feature type="region of interest" description="Disordered" evidence="6">
    <location>
        <begin position="1618"/>
        <end position="1663"/>
    </location>
</feature>
<evidence type="ECO:0000259" key="7">
    <source>
        <dbReference type="PROSITE" id="PS50016"/>
    </source>
</evidence>
<dbReference type="PANTHER" id="PTHR46695">
    <property type="entry name" value="ZINC FINGER CCCH DOMAIN-CONTAINING PROTEIN 44-RELATED"/>
    <property type="match status" value="1"/>
</dbReference>
<feature type="compositionally biased region" description="Polar residues" evidence="6">
    <location>
        <begin position="1528"/>
        <end position="1554"/>
    </location>
</feature>
<dbReference type="InterPro" id="IPR001965">
    <property type="entry name" value="Znf_PHD"/>
</dbReference>
<dbReference type="SMART" id="SM00249">
    <property type="entry name" value="PHD"/>
    <property type="match status" value="1"/>
</dbReference>
<feature type="region of interest" description="Disordered" evidence="6">
    <location>
        <begin position="1741"/>
        <end position="1787"/>
    </location>
</feature>
<dbReference type="InterPro" id="IPR036885">
    <property type="entry name" value="SWIB_MDM2_dom_sf"/>
</dbReference>
<feature type="compositionally biased region" description="Basic and acidic residues" evidence="6">
    <location>
        <begin position="8"/>
        <end position="20"/>
    </location>
</feature>
<dbReference type="PROSITE" id="PS51925">
    <property type="entry name" value="SWIB_MDM2"/>
    <property type="match status" value="1"/>
</dbReference>
<dbReference type="InterPro" id="IPR013083">
    <property type="entry name" value="Znf_RING/FYVE/PHD"/>
</dbReference>
<dbReference type="FunFam" id="1.10.245.10:FF:000003">
    <property type="entry name" value="Zinc finger CCCH domain-containing protein 19"/>
    <property type="match status" value="1"/>
</dbReference>
<feature type="compositionally biased region" description="Polar residues" evidence="6">
    <location>
        <begin position="1389"/>
        <end position="1404"/>
    </location>
</feature>
<dbReference type="SUPFAM" id="SSF47592">
    <property type="entry name" value="SWIB/MDM2 domain"/>
    <property type="match status" value="1"/>
</dbReference>
<feature type="region of interest" description="Disordered" evidence="6">
    <location>
        <begin position="471"/>
        <end position="504"/>
    </location>
</feature>
<dbReference type="InterPro" id="IPR003169">
    <property type="entry name" value="GYF"/>
</dbReference>
<feature type="compositionally biased region" description="Low complexity" evidence="6">
    <location>
        <begin position="1573"/>
        <end position="1591"/>
    </location>
</feature>
<dbReference type="GO" id="GO:0003677">
    <property type="term" value="F:DNA binding"/>
    <property type="evidence" value="ECO:0007669"/>
    <property type="project" value="UniProtKB-KW"/>
</dbReference>
<feature type="domain" description="Plus3" evidence="10">
    <location>
        <begin position="871"/>
        <end position="1003"/>
    </location>
</feature>
<sequence>MEAEEDDSSYHDQKSSSLDVKCDTNREELHSNEQQHCASKSSIIETEFSPNTVVESLPPRDAILGDEILAVDTCSEMEKKDLVEEKEIKEEKDSRNIIQDMAEDSVKLEIEPDIEKTGLSEQRAFDDVKENTGVTEEEKALSEFAQGELLPEMVFVGVAENQAEGNVLMANFSEHTVVDGSAGCVETTETTCLSDVLAEETLAETTLFVQDVDVTDAINLVQKTKVEEHADDANDSKDTEVPKQENFSVEKMELGVRVQLEENSELKGSLVDGAVEGRTENLADRPGETLKRENASSTTNEVGLTHIAVEIKETVNVGNAEDKTIEMDGMCMEDKATAVGMMENLTDETPEIKGVDVADYSIEELKIEDMEDREAGVQGLGLADKSPVVEKLENVADESAEAEGVQVTDYTAEEVKSENVEDDKTAQGEEIAMAEEIAEPDDMVYLVDEGIGSEETDVNMTYLVEETEAAEEVEEMDVTEEMDEPNISSSGSKRKRGKNSKAPARVASRKKVEEDVCFICFDGGDLVLCDRRGCPKAYHPACINRDEAFFRAKGRWNCGWHLCSNCEKTAHYMCYTCTFSLCKGCIKNAVIFCVRGNKGFCETCMRFVTSIEKNEQGSTEKGQIDFNDKNSWEYLFKEYWIDLKGSLSLTFDELVHAKNPWKGSETLTSRPDSPGELCDGNVDGGSDLDVSENEESGSSKKRKAKKRSRSQAKEMSSPSMPAIADSQGLSADDNVEWASKELLEFVMHMKNGDRTVLSQFDVQALLLEYIKRNKLRDPRRKSQIICDSRLESLFGKPRVGHFEMLKLLESHFLIKEDAQINDLHGSVAETESSQLEADGTDGSGKIKKEKKRRTRKKDERGLQSNLDDYAAIDIHNINLIYLKRNLVEYLIEDEESFHDKVVGSFVRIRISGSAQKQDLYRLVQVVGTSKASEPYKVGKRMTDILLEILNLNKTEVVSIDIISNQEFTECGIINRLTVGELQERAMSLQDARVKDFDMYACFEGKYLRSANHWGGRVKLFEYHIGHPILTNVGQRHPIIPWFLTIPHSWKAEIAAATSTVLHSATPGHFVVFTQKRQQPTLIPLLVHISLSSASQYNYNLLHAETYTLSRSTSFGRRTREPVSPGKGGSHLNDSWSGTRNFSNTNRDMSRNLSGKGFSNQGDDAIGSGEIINETSWGHGRERDVKKTSKWDKQVSPSSEMTARNALSGAASESSAAHSVNPTVSSSVGTTQNAATANESEKIWHYQDPSGKVQGPFSMVQLRKWSNTGYFPTDLRIWRISDQQEDSLLLTDVLAGKISKDTPLTSNSLQVHPNSSPFVGRPQGGTLQSGVDGQNASSSNSHTNPTSYDQSSGGRWKSQNEVSPTGRPVSGSIKVPRYSGERWSSDHGNKNFTNLPSPTPSSGGTKEQPFQVAASFMEAKSLSGTGGGGLHGSSVMQGSENDPLRSHLGRNSSEKGMGSGPINALQNHQSQPVRQSPIIDDASLNPAADIRSISANLQSLVQSINSRNPPIEAHGRGSGSILKRETDTSEAWQNAQSHKVESNVSSSMPPAQTLHSRWGEMSPAQNAAVTSFSAGSSTSSFSSAGLSNFPSSDPWRSTAPISNNPQHIQCSTPPNLAWGMGAPEGQSTVPRPGSESQNQTWGPMPSGNPNMGWGPTAPPPNASAMMWGTTAQSSGPAATNPGWIAPGQGPAAGNNIQGWPAHSPMPPPVNATPGWVGSNVAPMPPMNMNPSWLVPSVNQNMWGNEHGKNGNRFSNQKDGGSHGGDPGNGDKSWGMQPSFGGGNSRSPYNRVQKLCKYHESGHCKKGGTCDYRHK</sequence>
<dbReference type="PROSITE" id="PS50016">
    <property type="entry name" value="ZF_PHD_2"/>
    <property type="match status" value="1"/>
</dbReference>
<dbReference type="SUPFAM" id="SSF55277">
    <property type="entry name" value="GYF domain"/>
    <property type="match status" value="1"/>
</dbReference>
<organism evidence="12 13">
    <name type="scientific">Cucumis melo var. makuwa</name>
    <name type="common">Oriental melon</name>
    <dbReference type="NCBI Taxonomy" id="1194695"/>
    <lineage>
        <taxon>Eukaryota</taxon>
        <taxon>Viridiplantae</taxon>
        <taxon>Streptophyta</taxon>
        <taxon>Embryophyta</taxon>
        <taxon>Tracheophyta</taxon>
        <taxon>Spermatophyta</taxon>
        <taxon>Magnoliopsida</taxon>
        <taxon>eudicotyledons</taxon>
        <taxon>Gunneridae</taxon>
        <taxon>Pentapetalae</taxon>
        <taxon>rosids</taxon>
        <taxon>fabids</taxon>
        <taxon>Cucurbitales</taxon>
        <taxon>Cucurbitaceae</taxon>
        <taxon>Benincaseae</taxon>
        <taxon>Cucumis</taxon>
    </lineage>
</organism>
<accession>A0A5D3DFY3</accession>
<dbReference type="Pfam" id="PF02201">
    <property type="entry name" value="SWIB"/>
    <property type="match status" value="1"/>
</dbReference>
<evidence type="ECO:0000313" key="13">
    <source>
        <dbReference type="Proteomes" id="UP000321947"/>
    </source>
</evidence>
<evidence type="ECO:0000256" key="1">
    <source>
        <dbReference type="ARBA" id="ARBA00022723"/>
    </source>
</evidence>
<dbReference type="PROSITE" id="PS01359">
    <property type="entry name" value="ZF_PHD_1"/>
    <property type="match status" value="1"/>
</dbReference>
<feature type="compositionally biased region" description="Low complexity" evidence="6">
    <location>
        <begin position="1205"/>
        <end position="1218"/>
    </location>
</feature>
<feature type="region of interest" description="Disordered" evidence="6">
    <location>
        <begin position="1505"/>
        <end position="1554"/>
    </location>
</feature>
<dbReference type="Gene3D" id="1.10.245.10">
    <property type="entry name" value="SWIB/MDM2 domain"/>
    <property type="match status" value="1"/>
</dbReference>
<dbReference type="PANTHER" id="PTHR46695:SF5">
    <property type="entry name" value="RNA POLYMERASE-ASSOCIATED PROTEIN RTF1 HOMOLOG"/>
    <property type="match status" value="1"/>
</dbReference>
<feature type="domain" description="GYF" evidence="9">
    <location>
        <begin position="1240"/>
        <end position="1294"/>
    </location>
</feature>
<keyword evidence="3 5" id="KW-0862">Zinc</keyword>
<feature type="compositionally biased region" description="Polar residues" evidence="6">
    <location>
        <begin position="1324"/>
        <end position="1362"/>
    </location>
</feature>
<feature type="compositionally biased region" description="Polar residues" evidence="6">
    <location>
        <begin position="1463"/>
        <end position="1473"/>
    </location>
</feature>
<dbReference type="InterPro" id="IPR035445">
    <property type="entry name" value="GYF-like_dom_sf"/>
</dbReference>
<feature type="region of interest" description="Disordered" evidence="6">
    <location>
        <begin position="829"/>
        <end position="860"/>
    </location>
</feature>
<dbReference type="SUPFAM" id="SSF159042">
    <property type="entry name" value="Plus3-like"/>
    <property type="match status" value="1"/>
</dbReference>
<dbReference type="SMART" id="SM00151">
    <property type="entry name" value="SWIB"/>
    <property type="match status" value="1"/>
</dbReference>
<feature type="zinc finger region" description="C3H1-type" evidence="5">
    <location>
        <begin position="1788"/>
        <end position="1813"/>
    </location>
</feature>
<dbReference type="CDD" id="cd10567">
    <property type="entry name" value="SWIB-MDM2_like"/>
    <property type="match status" value="1"/>
</dbReference>
<evidence type="ECO:0000256" key="3">
    <source>
        <dbReference type="ARBA" id="ARBA00022833"/>
    </source>
</evidence>
<dbReference type="InterPro" id="IPR019787">
    <property type="entry name" value="Znf_PHD-finger"/>
</dbReference>
<dbReference type="PROSITE" id="PS50103">
    <property type="entry name" value="ZF_C3H1"/>
    <property type="match status" value="1"/>
</dbReference>
<feature type="compositionally biased region" description="Basic residues" evidence="6">
    <location>
        <begin position="845"/>
        <end position="855"/>
    </location>
</feature>
<feature type="compositionally biased region" description="Basic and acidic residues" evidence="6">
    <location>
        <begin position="1178"/>
        <end position="1192"/>
    </location>
</feature>
<dbReference type="InterPro" id="IPR000571">
    <property type="entry name" value="Znf_CCCH"/>
</dbReference>
<dbReference type="PROSITE" id="PS50829">
    <property type="entry name" value="GYF"/>
    <property type="match status" value="1"/>
</dbReference>
<feature type="compositionally biased region" description="Acidic residues" evidence="6">
    <location>
        <begin position="471"/>
        <end position="484"/>
    </location>
</feature>
<dbReference type="InterPro" id="IPR019835">
    <property type="entry name" value="SWIB_domain"/>
</dbReference>
<feature type="compositionally biased region" description="Polar residues" evidence="6">
    <location>
        <begin position="1624"/>
        <end position="1640"/>
    </location>
</feature>
<feature type="region of interest" description="Disordered" evidence="6">
    <location>
        <begin position="1"/>
        <end position="20"/>
    </location>
</feature>
<feature type="region of interest" description="Disordered" evidence="6">
    <location>
        <begin position="1420"/>
        <end position="1474"/>
    </location>
</feature>
<feature type="compositionally biased region" description="Basic residues" evidence="6">
    <location>
        <begin position="699"/>
        <end position="710"/>
    </location>
</feature>
<name>A0A5D3DFY3_CUCMM</name>
<dbReference type="Gene3D" id="3.30.1490.40">
    <property type="match status" value="1"/>
</dbReference>
<dbReference type="InterPro" id="IPR004343">
    <property type="entry name" value="Plus-3_dom"/>
</dbReference>
<dbReference type="GO" id="GO:0008270">
    <property type="term" value="F:zinc ion binding"/>
    <property type="evidence" value="ECO:0007669"/>
    <property type="project" value="UniProtKB-KW"/>
</dbReference>
<evidence type="ECO:0000259" key="11">
    <source>
        <dbReference type="PROSITE" id="PS51925"/>
    </source>
</evidence>
<evidence type="ECO:0000259" key="9">
    <source>
        <dbReference type="PROSITE" id="PS50829"/>
    </source>
</evidence>
<feature type="region of interest" description="Disordered" evidence="6">
    <location>
        <begin position="1300"/>
        <end position="1407"/>
    </location>
</feature>
<dbReference type="CDD" id="cd15568">
    <property type="entry name" value="PHD5_NSD"/>
    <property type="match status" value="1"/>
</dbReference>
<gene>
    <name evidence="12" type="ORF">E5676_scaffold1428G00910</name>
</gene>
<dbReference type="Pfam" id="PF03126">
    <property type="entry name" value="Plus-3"/>
    <property type="match status" value="1"/>
</dbReference>
<keyword evidence="4" id="KW-0238">DNA-binding</keyword>
<evidence type="ECO:0000256" key="2">
    <source>
        <dbReference type="ARBA" id="ARBA00022771"/>
    </source>
</evidence>
<dbReference type="Gene3D" id="3.90.70.200">
    <property type="entry name" value="Plus-3 domain"/>
    <property type="match status" value="1"/>
</dbReference>
<dbReference type="Gene3D" id="3.30.40.10">
    <property type="entry name" value="Zinc/RING finger domain, C3HC4 (zinc finger)"/>
    <property type="match status" value="1"/>
</dbReference>
<dbReference type="SMART" id="SM00444">
    <property type="entry name" value="GYF"/>
    <property type="match status" value="1"/>
</dbReference>
<evidence type="ECO:0000259" key="8">
    <source>
        <dbReference type="PROSITE" id="PS50103"/>
    </source>
</evidence>
<dbReference type="CDD" id="cd00072">
    <property type="entry name" value="GYF"/>
    <property type="match status" value="1"/>
</dbReference>
<feature type="region of interest" description="Disordered" evidence="6">
    <location>
        <begin position="662"/>
        <end position="728"/>
    </location>
</feature>
<feature type="compositionally biased region" description="Polar residues" evidence="6">
    <location>
        <begin position="1301"/>
        <end position="1316"/>
    </location>
</feature>
<evidence type="ECO:0000256" key="4">
    <source>
        <dbReference type="ARBA" id="ARBA00023125"/>
    </source>
</evidence>
<feature type="compositionally biased region" description="Basic and acidic residues" evidence="6">
    <location>
        <begin position="1378"/>
        <end position="1388"/>
    </location>
</feature>
<comment type="caution">
    <text evidence="12">The sequence shown here is derived from an EMBL/GenBank/DDBJ whole genome shotgun (WGS) entry which is preliminary data.</text>
</comment>
<dbReference type="InterPro" id="IPR019786">
    <property type="entry name" value="Zinc_finger_PHD-type_CS"/>
</dbReference>
<feature type="region of interest" description="Disordered" evidence="6">
    <location>
        <begin position="1112"/>
        <end position="1234"/>
    </location>
</feature>
<feature type="domain" description="DM2" evidence="11">
    <location>
        <begin position="731"/>
        <end position="814"/>
    </location>
</feature>
<evidence type="ECO:0000256" key="6">
    <source>
        <dbReference type="SAM" id="MobiDB-lite"/>
    </source>
</evidence>
<keyword evidence="1 5" id="KW-0479">Metal-binding</keyword>
<feature type="domain" description="C3H1-type" evidence="8">
    <location>
        <begin position="1788"/>
        <end position="1813"/>
    </location>
</feature>
<feature type="compositionally biased region" description="Polar residues" evidence="6">
    <location>
        <begin position="1219"/>
        <end position="1234"/>
    </location>
</feature>
<evidence type="ECO:0000313" key="12">
    <source>
        <dbReference type="EMBL" id="TYK22368.1"/>
    </source>
</evidence>
<feature type="compositionally biased region" description="Polar residues" evidence="6">
    <location>
        <begin position="1131"/>
        <end position="1161"/>
    </location>
</feature>
<keyword evidence="2 5" id="KW-0863">Zinc-finger</keyword>
<evidence type="ECO:0000256" key="5">
    <source>
        <dbReference type="PROSITE-ProRule" id="PRU00723"/>
    </source>
</evidence>
<dbReference type="Pfam" id="PF02213">
    <property type="entry name" value="GYF"/>
    <property type="match status" value="1"/>
</dbReference>
<dbReference type="CDD" id="cd19757">
    <property type="entry name" value="Bbox1"/>
    <property type="match status" value="1"/>
</dbReference>
<dbReference type="SUPFAM" id="SSF57903">
    <property type="entry name" value="FYVE/PHD zinc finger"/>
    <property type="match status" value="1"/>
</dbReference>
<evidence type="ECO:0000259" key="10">
    <source>
        <dbReference type="PROSITE" id="PS51360"/>
    </source>
</evidence>
<feature type="region of interest" description="Disordered" evidence="6">
    <location>
        <begin position="1573"/>
        <end position="1603"/>
    </location>
</feature>
<dbReference type="FunFam" id="3.30.40.10:FF:000303">
    <property type="entry name" value="Zinc finger CCCH domain-containing protein 19"/>
    <property type="match status" value="1"/>
</dbReference>
<dbReference type="InterPro" id="IPR036128">
    <property type="entry name" value="Plus3-like_sf"/>
</dbReference>
<protein>
    <submittedName>
        <fullName evidence="12">Zinc finger CCCH domain-containing protein 19</fullName>
    </submittedName>
</protein>
<feature type="domain" description="PHD-type" evidence="7">
    <location>
        <begin position="514"/>
        <end position="580"/>
    </location>
</feature>
<dbReference type="InterPro" id="IPR011011">
    <property type="entry name" value="Znf_FYVE_PHD"/>
</dbReference>
<dbReference type="EMBL" id="SSTD01005075">
    <property type="protein sequence ID" value="TYK22368.1"/>
    <property type="molecule type" value="Genomic_DNA"/>
</dbReference>